<feature type="transmembrane region" description="Helical" evidence="2">
    <location>
        <begin position="79"/>
        <end position="98"/>
    </location>
</feature>
<evidence type="ECO:0000256" key="1">
    <source>
        <dbReference type="SAM" id="MobiDB-lite"/>
    </source>
</evidence>
<organism evidence="3 4">
    <name type="scientific">Trema orientale</name>
    <name type="common">Charcoal tree</name>
    <name type="synonym">Celtis orientalis</name>
    <dbReference type="NCBI Taxonomy" id="63057"/>
    <lineage>
        <taxon>Eukaryota</taxon>
        <taxon>Viridiplantae</taxon>
        <taxon>Streptophyta</taxon>
        <taxon>Embryophyta</taxon>
        <taxon>Tracheophyta</taxon>
        <taxon>Spermatophyta</taxon>
        <taxon>Magnoliopsida</taxon>
        <taxon>eudicotyledons</taxon>
        <taxon>Gunneridae</taxon>
        <taxon>Pentapetalae</taxon>
        <taxon>rosids</taxon>
        <taxon>fabids</taxon>
        <taxon>Rosales</taxon>
        <taxon>Cannabaceae</taxon>
        <taxon>Trema</taxon>
    </lineage>
</organism>
<dbReference type="EMBL" id="JXTC01000027">
    <property type="protein sequence ID" value="PON98067.1"/>
    <property type="molecule type" value="Genomic_DNA"/>
</dbReference>
<evidence type="ECO:0000313" key="3">
    <source>
        <dbReference type="EMBL" id="PON98067.1"/>
    </source>
</evidence>
<dbReference type="AlphaFoldDB" id="A0A2P5FJW3"/>
<accession>A0A2P5FJW3</accession>
<evidence type="ECO:0000256" key="2">
    <source>
        <dbReference type="SAM" id="Phobius"/>
    </source>
</evidence>
<keyword evidence="2" id="KW-0812">Transmembrane</keyword>
<proteinExistence type="predicted"/>
<protein>
    <submittedName>
        <fullName evidence="3">Uncharacterized protein</fullName>
    </submittedName>
</protein>
<dbReference type="OrthoDB" id="10403333at2759"/>
<evidence type="ECO:0000313" key="4">
    <source>
        <dbReference type="Proteomes" id="UP000237000"/>
    </source>
</evidence>
<feature type="compositionally biased region" description="Basic residues" evidence="1">
    <location>
        <begin position="46"/>
        <end position="56"/>
    </location>
</feature>
<gene>
    <name evidence="3" type="ORF">TorRG33x02_061410</name>
</gene>
<feature type="region of interest" description="Disordered" evidence="1">
    <location>
        <begin position="37"/>
        <end position="63"/>
    </location>
</feature>
<sequence length="99" mass="11523">MNEKKKTSSINSFALNPLSTLTNLRTKVSPHELNQKNHLQLQIYHSKNREKKKKQRSSTMKFFNSPVKTAKKCPLKNKLLLLYTLLSLFTKHIGILMIQ</sequence>
<name>A0A2P5FJW3_TREOI</name>
<reference evidence="4" key="1">
    <citation type="submission" date="2016-06" db="EMBL/GenBank/DDBJ databases">
        <title>Parallel loss of symbiosis genes in relatives of nitrogen-fixing non-legume Parasponia.</title>
        <authorList>
            <person name="Van Velzen R."/>
            <person name="Holmer R."/>
            <person name="Bu F."/>
            <person name="Rutten L."/>
            <person name="Van Zeijl A."/>
            <person name="Liu W."/>
            <person name="Santuari L."/>
            <person name="Cao Q."/>
            <person name="Sharma T."/>
            <person name="Shen D."/>
            <person name="Roswanjaya Y."/>
            <person name="Wardhani T."/>
            <person name="Kalhor M.S."/>
            <person name="Jansen J."/>
            <person name="Van den Hoogen J."/>
            <person name="Gungor B."/>
            <person name="Hartog M."/>
            <person name="Hontelez J."/>
            <person name="Verver J."/>
            <person name="Yang W.-C."/>
            <person name="Schijlen E."/>
            <person name="Repin R."/>
            <person name="Schilthuizen M."/>
            <person name="Schranz E."/>
            <person name="Heidstra R."/>
            <person name="Miyata K."/>
            <person name="Fedorova E."/>
            <person name="Kohlen W."/>
            <person name="Bisseling T."/>
            <person name="Smit S."/>
            <person name="Geurts R."/>
        </authorList>
    </citation>
    <scope>NUCLEOTIDE SEQUENCE [LARGE SCALE GENOMIC DNA]</scope>
    <source>
        <strain evidence="4">cv. RG33-2</strain>
    </source>
</reference>
<dbReference type="Proteomes" id="UP000237000">
    <property type="component" value="Unassembled WGS sequence"/>
</dbReference>
<keyword evidence="2" id="KW-1133">Transmembrane helix</keyword>
<comment type="caution">
    <text evidence="3">The sequence shown here is derived from an EMBL/GenBank/DDBJ whole genome shotgun (WGS) entry which is preliminary data.</text>
</comment>
<keyword evidence="4" id="KW-1185">Reference proteome</keyword>
<keyword evidence="2" id="KW-0472">Membrane</keyword>
<dbReference type="InParanoid" id="A0A2P5FJW3"/>